<name>A0A9D2SLD0_9FIRM</name>
<dbReference type="Proteomes" id="UP000823849">
    <property type="component" value="Unassembled WGS sequence"/>
</dbReference>
<protein>
    <submittedName>
        <fullName evidence="9">Type II secretion system F family protein</fullName>
    </submittedName>
</protein>
<keyword evidence="5 7" id="KW-1133">Transmembrane helix</keyword>
<evidence type="ECO:0000256" key="3">
    <source>
        <dbReference type="ARBA" id="ARBA00022475"/>
    </source>
</evidence>
<dbReference type="Pfam" id="PF00482">
    <property type="entry name" value="T2SSF"/>
    <property type="match status" value="2"/>
</dbReference>
<dbReference type="InterPro" id="IPR003004">
    <property type="entry name" value="GspF/PilC"/>
</dbReference>
<evidence type="ECO:0000256" key="5">
    <source>
        <dbReference type="ARBA" id="ARBA00022989"/>
    </source>
</evidence>
<dbReference type="InterPro" id="IPR018076">
    <property type="entry name" value="T2SS_GspF_dom"/>
</dbReference>
<organism evidence="9 10">
    <name type="scientific">Candidatus Fusicatenibacter intestinigallinarum</name>
    <dbReference type="NCBI Taxonomy" id="2838598"/>
    <lineage>
        <taxon>Bacteria</taxon>
        <taxon>Bacillati</taxon>
        <taxon>Bacillota</taxon>
        <taxon>Clostridia</taxon>
        <taxon>Lachnospirales</taxon>
        <taxon>Lachnospiraceae</taxon>
        <taxon>Fusicatenibacter</taxon>
    </lineage>
</organism>
<dbReference type="Gene3D" id="1.20.81.30">
    <property type="entry name" value="Type II secretion system (T2SS), domain F"/>
    <property type="match status" value="2"/>
</dbReference>
<feature type="domain" description="Type II secretion system protein GspF" evidence="8">
    <location>
        <begin position="18"/>
        <end position="140"/>
    </location>
</feature>
<dbReference type="GO" id="GO:0005886">
    <property type="term" value="C:plasma membrane"/>
    <property type="evidence" value="ECO:0007669"/>
    <property type="project" value="UniProtKB-SubCell"/>
</dbReference>
<feature type="transmembrane region" description="Helical" evidence="7">
    <location>
        <begin position="324"/>
        <end position="347"/>
    </location>
</feature>
<feature type="transmembrane region" description="Helical" evidence="7">
    <location>
        <begin position="119"/>
        <end position="139"/>
    </location>
</feature>
<dbReference type="PANTHER" id="PTHR30012:SF0">
    <property type="entry name" value="TYPE II SECRETION SYSTEM PROTEIN F-RELATED"/>
    <property type="match status" value="1"/>
</dbReference>
<gene>
    <name evidence="9" type="ORF">H9705_01100</name>
</gene>
<sequence length="350" mass="38225">MTKETQKKTLSNTEVASFCSQMGMILHAGIPAIEGITIMKEDAASSQEEAILRDIYDTFMETGTFHEALKSSGVFPSYCLHMVQLGEQSGRLDEVMHALSDYYEREADLSSAIRHAVTYPMIMVVMMLAIILLLLTRVLPVFHQVFEQFGAGVTGIPKTLMDLGTAMNRYSIGFVLLFLILAGMFLLLSRTKKGRELFLRAAGTFRLSRSISERTAACRFAGGMALTLSSGLSTEESLTLAGSLSESPVFQQKLEKCRSLTAAGQDLASALSESGIFSGFYARMVTVGYRTGSLDEMMKKIAAGYEKEIDERLNRTISILEPTLVAVLAVITGLILLSVMLPLMGILSGF</sequence>
<evidence type="ECO:0000256" key="6">
    <source>
        <dbReference type="ARBA" id="ARBA00023136"/>
    </source>
</evidence>
<evidence type="ECO:0000256" key="7">
    <source>
        <dbReference type="SAM" id="Phobius"/>
    </source>
</evidence>
<dbReference type="EMBL" id="DWWU01000006">
    <property type="protein sequence ID" value="HJC14410.1"/>
    <property type="molecule type" value="Genomic_DNA"/>
</dbReference>
<evidence type="ECO:0000256" key="4">
    <source>
        <dbReference type="ARBA" id="ARBA00022692"/>
    </source>
</evidence>
<proteinExistence type="inferred from homology"/>
<dbReference type="AlphaFoldDB" id="A0A9D2SLD0"/>
<keyword evidence="6 7" id="KW-0472">Membrane</keyword>
<reference evidence="9" key="1">
    <citation type="journal article" date="2021" name="PeerJ">
        <title>Extensive microbial diversity within the chicken gut microbiome revealed by metagenomics and culture.</title>
        <authorList>
            <person name="Gilroy R."/>
            <person name="Ravi A."/>
            <person name="Getino M."/>
            <person name="Pursley I."/>
            <person name="Horton D.L."/>
            <person name="Alikhan N.F."/>
            <person name="Baker D."/>
            <person name="Gharbi K."/>
            <person name="Hall N."/>
            <person name="Watson M."/>
            <person name="Adriaenssens E.M."/>
            <person name="Foster-Nyarko E."/>
            <person name="Jarju S."/>
            <person name="Secka A."/>
            <person name="Antonio M."/>
            <person name="Oren A."/>
            <person name="Chaudhuri R.R."/>
            <person name="La Ragione R."/>
            <person name="Hildebrand F."/>
            <person name="Pallen M.J."/>
        </authorList>
    </citation>
    <scope>NUCLEOTIDE SEQUENCE</scope>
    <source>
        <strain evidence="9">CHK185-5351</strain>
    </source>
</reference>
<comment type="similarity">
    <text evidence="2">Belongs to the GSP F family.</text>
</comment>
<keyword evidence="3" id="KW-1003">Cell membrane</keyword>
<comment type="caution">
    <text evidence="9">The sequence shown here is derived from an EMBL/GenBank/DDBJ whole genome shotgun (WGS) entry which is preliminary data.</text>
</comment>
<evidence type="ECO:0000259" key="8">
    <source>
        <dbReference type="Pfam" id="PF00482"/>
    </source>
</evidence>
<reference evidence="9" key="2">
    <citation type="submission" date="2021-04" db="EMBL/GenBank/DDBJ databases">
        <authorList>
            <person name="Gilroy R."/>
        </authorList>
    </citation>
    <scope>NUCLEOTIDE SEQUENCE</scope>
    <source>
        <strain evidence="9">CHK185-5351</strain>
    </source>
</reference>
<feature type="domain" description="Type II secretion system protein GspF" evidence="8">
    <location>
        <begin position="224"/>
        <end position="342"/>
    </location>
</feature>
<feature type="transmembrane region" description="Helical" evidence="7">
    <location>
        <begin position="170"/>
        <end position="188"/>
    </location>
</feature>
<evidence type="ECO:0000313" key="9">
    <source>
        <dbReference type="EMBL" id="HJC14410.1"/>
    </source>
</evidence>
<keyword evidence="4 7" id="KW-0812">Transmembrane</keyword>
<accession>A0A9D2SLD0</accession>
<evidence type="ECO:0000313" key="10">
    <source>
        <dbReference type="Proteomes" id="UP000823849"/>
    </source>
</evidence>
<dbReference type="PANTHER" id="PTHR30012">
    <property type="entry name" value="GENERAL SECRETION PATHWAY PROTEIN"/>
    <property type="match status" value="1"/>
</dbReference>
<dbReference type="PRINTS" id="PR00812">
    <property type="entry name" value="BCTERIALGSPF"/>
</dbReference>
<evidence type="ECO:0000256" key="1">
    <source>
        <dbReference type="ARBA" id="ARBA00004651"/>
    </source>
</evidence>
<comment type="subcellular location">
    <subcellularLocation>
        <location evidence="1">Cell membrane</location>
        <topology evidence="1">Multi-pass membrane protein</topology>
    </subcellularLocation>
</comment>
<evidence type="ECO:0000256" key="2">
    <source>
        <dbReference type="ARBA" id="ARBA00005745"/>
    </source>
</evidence>
<dbReference type="InterPro" id="IPR042094">
    <property type="entry name" value="T2SS_GspF_sf"/>
</dbReference>